<protein>
    <submittedName>
        <fullName evidence="5">TetR family transcriptional regulator</fullName>
    </submittedName>
</protein>
<dbReference type="SUPFAM" id="SSF46689">
    <property type="entry name" value="Homeodomain-like"/>
    <property type="match status" value="1"/>
</dbReference>
<proteinExistence type="predicted"/>
<dbReference type="InterPro" id="IPR009057">
    <property type="entry name" value="Homeodomain-like_sf"/>
</dbReference>
<gene>
    <name evidence="5" type="ORF">GCM10011346_07590</name>
</gene>
<name>A0ABQ2NQK6_9BACI</name>
<dbReference type="InterPro" id="IPR050624">
    <property type="entry name" value="HTH-type_Tx_Regulator"/>
</dbReference>
<dbReference type="InterPro" id="IPR001647">
    <property type="entry name" value="HTH_TetR"/>
</dbReference>
<dbReference type="PANTHER" id="PTHR43479">
    <property type="entry name" value="ACREF/ENVCD OPERON REPRESSOR-RELATED"/>
    <property type="match status" value="1"/>
</dbReference>
<keyword evidence="2 3" id="KW-0238">DNA-binding</keyword>
<dbReference type="Pfam" id="PF17924">
    <property type="entry name" value="TetR_C_19"/>
    <property type="match status" value="1"/>
</dbReference>
<feature type="DNA-binding region" description="H-T-H motif" evidence="3">
    <location>
        <begin position="34"/>
        <end position="53"/>
    </location>
</feature>
<dbReference type="Pfam" id="PF00440">
    <property type="entry name" value="TetR_N"/>
    <property type="match status" value="1"/>
</dbReference>
<organism evidence="5 6">
    <name type="scientific">Oceanobacillus neutriphilus</name>
    <dbReference type="NCBI Taxonomy" id="531815"/>
    <lineage>
        <taxon>Bacteria</taxon>
        <taxon>Bacillati</taxon>
        <taxon>Bacillota</taxon>
        <taxon>Bacilli</taxon>
        <taxon>Bacillales</taxon>
        <taxon>Bacillaceae</taxon>
        <taxon>Oceanobacillus</taxon>
    </lineage>
</organism>
<evidence type="ECO:0000313" key="5">
    <source>
        <dbReference type="EMBL" id="GGP08260.1"/>
    </source>
</evidence>
<dbReference type="PROSITE" id="PS50977">
    <property type="entry name" value="HTH_TETR_2"/>
    <property type="match status" value="1"/>
</dbReference>
<reference evidence="6" key="1">
    <citation type="journal article" date="2019" name="Int. J. Syst. Evol. Microbiol.">
        <title>The Global Catalogue of Microorganisms (GCM) 10K type strain sequencing project: providing services to taxonomists for standard genome sequencing and annotation.</title>
        <authorList>
            <consortium name="The Broad Institute Genomics Platform"/>
            <consortium name="The Broad Institute Genome Sequencing Center for Infectious Disease"/>
            <person name="Wu L."/>
            <person name="Ma J."/>
        </authorList>
    </citation>
    <scope>NUCLEOTIDE SEQUENCE [LARGE SCALE GENOMIC DNA]</scope>
    <source>
        <strain evidence="6">CGMCC 1.7693</strain>
    </source>
</reference>
<accession>A0ABQ2NQK6</accession>
<dbReference type="EMBL" id="BMLW01000002">
    <property type="protein sequence ID" value="GGP08260.1"/>
    <property type="molecule type" value="Genomic_DNA"/>
</dbReference>
<dbReference type="RefSeq" id="WP_188733185.1">
    <property type="nucleotide sequence ID" value="NZ_BMLW01000002.1"/>
</dbReference>
<comment type="caution">
    <text evidence="5">The sequence shown here is derived from an EMBL/GenBank/DDBJ whole genome shotgun (WGS) entry which is preliminary data.</text>
</comment>
<dbReference type="Proteomes" id="UP000641206">
    <property type="component" value="Unassembled WGS sequence"/>
</dbReference>
<sequence length="206" mass="24428">MPRQTFFNLPKEKQDNLLSAAKKEFSNKPLNKASVSNIIKNADIPRGSFYQYFDGKEDAFYYLLEKQMKLNSEEFISILRKNNGDLFETFTETFQRMLKEFQVQKNRDFFRNVFLNMDYKMENKIFNDFSETGISKPFLEVITGIDKKKLNISNEEEVVHVMEIMMAVTFQNLMKQFARQSTFEDALNKYLFEINLLKKGLYRGSE</sequence>
<evidence type="ECO:0000256" key="1">
    <source>
        <dbReference type="ARBA" id="ARBA00022491"/>
    </source>
</evidence>
<dbReference type="Gene3D" id="1.10.357.10">
    <property type="entry name" value="Tetracycline Repressor, domain 2"/>
    <property type="match status" value="1"/>
</dbReference>
<keyword evidence="6" id="KW-1185">Reference proteome</keyword>
<keyword evidence="1" id="KW-0678">Repressor</keyword>
<evidence type="ECO:0000256" key="2">
    <source>
        <dbReference type="ARBA" id="ARBA00023125"/>
    </source>
</evidence>
<evidence type="ECO:0000259" key="4">
    <source>
        <dbReference type="PROSITE" id="PS50977"/>
    </source>
</evidence>
<evidence type="ECO:0000256" key="3">
    <source>
        <dbReference type="PROSITE-ProRule" id="PRU00335"/>
    </source>
</evidence>
<feature type="domain" description="HTH tetR-type" evidence="4">
    <location>
        <begin position="11"/>
        <end position="71"/>
    </location>
</feature>
<evidence type="ECO:0000313" key="6">
    <source>
        <dbReference type="Proteomes" id="UP000641206"/>
    </source>
</evidence>
<dbReference type="PANTHER" id="PTHR43479:SF11">
    <property type="entry name" value="ACREF_ENVCD OPERON REPRESSOR-RELATED"/>
    <property type="match status" value="1"/>
</dbReference>